<comment type="caution">
    <text evidence="3">The sequence shown here is derived from an EMBL/GenBank/DDBJ whole genome shotgun (WGS) entry which is preliminary data.</text>
</comment>
<keyword evidence="2" id="KW-0472">Membrane</keyword>
<evidence type="ECO:0000313" key="3">
    <source>
        <dbReference type="EMBL" id="KAG8237094.1"/>
    </source>
</evidence>
<dbReference type="OrthoDB" id="8069116at2759"/>
<dbReference type="AlphaFoldDB" id="A0A8K0PB22"/>
<proteinExistence type="predicted"/>
<protein>
    <submittedName>
        <fullName evidence="3">Uncharacterized protein</fullName>
    </submittedName>
</protein>
<feature type="compositionally biased region" description="Low complexity" evidence="1">
    <location>
        <begin position="121"/>
        <end position="135"/>
    </location>
</feature>
<sequence>MQTLRQTCGKKEFFCGSEMALAKVYKTSLDPAMVISLLFSTSLLAAIGATASPTVEIPRYDLENTDALLAGAVVDKGLDIAEEAIKHSCPGNADPEGDLSKARYHILEEAEADPIDHKNTDITNSNDSTTTQTTTPEGNSDAGNLNTWSVAWYLTLLGAFIIFFILIGLTEIFCRRRARESRWHTARRDGGQLACQAQLENVEPPPSYDLFKPPSYSTLFPPEVVKLPPKAQDGSPPQHKQLVYVVSVHGGRGVS</sequence>
<keyword evidence="2" id="KW-0812">Transmembrane</keyword>
<accession>A0A8K0PB22</accession>
<evidence type="ECO:0000256" key="2">
    <source>
        <dbReference type="SAM" id="Phobius"/>
    </source>
</evidence>
<feature type="transmembrane region" description="Helical" evidence="2">
    <location>
        <begin position="150"/>
        <end position="174"/>
    </location>
</feature>
<name>A0A8K0PB22_LADFU</name>
<evidence type="ECO:0000256" key="1">
    <source>
        <dbReference type="SAM" id="MobiDB-lite"/>
    </source>
</evidence>
<gene>
    <name evidence="3" type="ORF">J437_LFUL017372</name>
</gene>
<feature type="transmembrane region" description="Helical" evidence="2">
    <location>
        <begin position="32"/>
        <end position="51"/>
    </location>
</feature>
<reference evidence="3" key="1">
    <citation type="submission" date="2013-04" db="EMBL/GenBank/DDBJ databases">
        <authorList>
            <person name="Qu J."/>
            <person name="Murali S.C."/>
            <person name="Bandaranaike D."/>
            <person name="Bellair M."/>
            <person name="Blankenburg K."/>
            <person name="Chao H."/>
            <person name="Dinh H."/>
            <person name="Doddapaneni H."/>
            <person name="Downs B."/>
            <person name="Dugan-Rocha S."/>
            <person name="Elkadiri S."/>
            <person name="Gnanaolivu R.D."/>
            <person name="Hernandez B."/>
            <person name="Javaid M."/>
            <person name="Jayaseelan J.C."/>
            <person name="Lee S."/>
            <person name="Li M."/>
            <person name="Ming W."/>
            <person name="Munidasa M."/>
            <person name="Muniz J."/>
            <person name="Nguyen L."/>
            <person name="Ongeri F."/>
            <person name="Osuji N."/>
            <person name="Pu L.-L."/>
            <person name="Puazo M."/>
            <person name="Qu C."/>
            <person name="Quiroz J."/>
            <person name="Raj R."/>
            <person name="Weissenberger G."/>
            <person name="Xin Y."/>
            <person name="Zou X."/>
            <person name="Han Y."/>
            <person name="Richards S."/>
            <person name="Worley K."/>
            <person name="Muzny D."/>
            <person name="Gibbs R."/>
        </authorList>
    </citation>
    <scope>NUCLEOTIDE SEQUENCE</scope>
    <source>
        <strain evidence="3">Sampled in the wild</strain>
    </source>
</reference>
<dbReference type="Proteomes" id="UP000792457">
    <property type="component" value="Unassembled WGS sequence"/>
</dbReference>
<dbReference type="EMBL" id="KZ309123">
    <property type="protein sequence ID" value="KAG8237094.1"/>
    <property type="molecule type" value="Genomic_DNA"/>
</dbReference>
<organism evidence="3 4">
    <name type="scientific">Ladona fulva</name>
    <name type="common">Scarce chaser dragonfly</name>
    <name type="synonym">Libellula fulva</name>
    <dbReference type="NCBI Taxonomy" id="123851"/>
    <lineage>
        <taxon>Eukaryota</taxon>
        <taxon>Metazoa</taxon>
        <taxon>Ecdysozoa</taxon>
        <taxon>Arthropoda</taxon>
        <taxon>Hexapoda</taxon>
        <taxon>Insecta</taxon>
        <taxon>Pterygota</taxon>
        <taxon>Palaeoptera</taxon>
        <taxon>Odonata</taxon>
        <taxon>Epiprocta</taxon>
        <taxon>Anisoptera</taxon>
        <taxon>Libelluloidea</taxon>
        <taxon>Libellulidae</taxon>
        <taxon>Ladona</taxon>
    </lineage>
</organism>
<feature type="region of interest" description="Disordered" evidence="1">
    <location>
        <begin position="115"/>
        <end position="141"/>
    </location>
</feature>
<keyword evidence="2" id="KW-1133">Transmembrane helix</keyword>
<keyword evidence="4" id="KW-1185">Reference proteome</keyword>
<evidence type="ECO:0000313" key="4">
    <source>
        <dbReference type="Proteomes" id="UP000792457"/>
    </source>
</evidence>
<reference evidence="3" key="2">
    <citation type="submission" date="2017-10" db="EMBL/GenBank/DDBJ databases">
        <title>Ladona fulva Genome sequencing and assembly.</title>
        <authorList>
            <person name="Murali S."/>
            <person name="Richards S."/>
            <person name="Bandaranaike D."/>
            <person name="Bellair M."/>
            <person name="Blankenburg K."/>
            <person name="Chao H."/>
            <person name="Dinh H."/>
            <person name="Doddapaneni H."/>
            <person name="Dugan-Rocha S."/>
            <person name="Elkadiri S."/>
            <person name="Gnanaolivu R."/>
            <person name="Hernandez B."/>
            <person name="Skinner E."/>
            <person name="Javaid M."/>
            <person name="Lee S."/>
            <person name="Li M."/>
            <person name="Ming W."/>
            <person name="Munidasa M."/>
            <person name="Muniz J."/>
            <person name="Nguyen L."/>
            <person name="Hughes D."/>
            <person name="Osuji N."/>
            <person name="Pu L.-L."/>
            <person name="Puazo M."/>
            <person name="Qu C."/>
            <person name="Quiroz J."/>
            <person name="Raj R."/>
            <person name="Weissenberger G."/>
            <person name="Xin Y."/>
            <person name="Zou X."/>
            <person name="Han Y."/>
            <person name="Worley K."/>
            <person name="Muzny D."/>
            <person name="Gibbs R."/>
        </authorList>
    </citation>
    <scope>NUCLEOTIDE SEQUENCE</scope>
    <source>
        <strain evidence="3">Sampled in the wild</strain>
    </source>
</reference>